<proteinExistence type="predicted"/>
<dbReference type="Proteomes" id="UP000051587">
    <property type="component" value="Unassembled WGS sequence"/>
</dbReference>
<evidence type="ECO:0000259" key="1">
    <source>
        <dbReference type="Pfam" id="PF18643"/>
    </source>
</evidence>
<protein>
    <recommendedName>
        <fullName evidence="1">BsaWI restriction endonuclease type 2 domain-containing protein</fullName>
    </recommendedName>
</protein>
<dbReference type="Pfam" id="PF18643">
    <property type="entry name" value="RE_BsaWI"/>
    <property type="match status" value="1"/>
</dbReference>
<sequence>MWCNYEGGGFDLRLDLDFGRGLVAHVMLDNVSEEQYQQISDYFVPLVNKPKLKSRDAIGQAFVMATEVCPDANPSDLWHHVLYRIYIREKIGTDPSQSWVRTSGEAFEVALVERYNPVLARHGIRLTALFKGQKGLALTRMGVADRVGSRKVDVMIEKQGGGRSPDAEGFGVVGGIHAKVSLAERVSDDIPASRIMMGEGLLSVLSTLDVKSFPPPHGDLVNRGELGTPDRPSDKRNYIEGHGDFSACFSYNLRTSPSNATTPSGRHIYVSGFSGQDDEFTDYLVAQLA</sequence>
<evidence type="ECO:0000313" key="2">
    <source>
        <dbReference type="EMBL" id="CUH66530.1"/>
    </source>
</evidence>
<accession>A0A0N7LVK2</accession>
<dbReference type="AlphaFoldDB" id="A0A0N7LVK2"/>
<feature type="domain" description="BsaWI restriction endonuclease type 2" evidence="1">
    <location>
        <begin position="149"/>
        <end position="251"/>
    </location>
</feature>
<name>A0A0N7LVK2_THAGE</name>
<keyword evidence="3" id="KW-1185">Reference proteome</keyword>
<organism evidence="2 3">
    <name type="scientific">Thalassovita gelatinovora</name>
    <name type="common">Thalassobius gelatinovorus</name>
    <dbReference type="NCBI Taxonomy" id="53501"/>
    <lineage>
        <taxon>Bacteria</taxon>
        <taxon>Pseudomonadati</taxon>
        <taxon>Pseudomonadota</taxon>
        <taxon>Alphaproteobacteria</taxon>
        <taxon>Rhodobacterales</taxon>
        <taxon>Roseobacteraceae</taxon>
        <taxon>Thalassovita</taxon>
    </lineage>
</organism>
<evidence type="ECO:0000313" key="3">
    <source>
        <dbReference type="Proteomes" id="UP000051587"/>
    </source>
</evidence>
<reference evidence="2 3" key="1">
    <citation type="submission" date="2015-09" db="EMBL/GenBank/DDBJ databases">
        <authorList>
            <consortium name="Swine Surveillance"/>
        </authorList>
    </citation>
    <scope>NUCLEOTIDE SEQUENCE [LARGE SCALE GENOMIC DNA]</scope>
    <source>
        <strain evidence="2 3">CECT 4357</strain>
    </source>
</reference>
<dbReference type="InterPro" id="IPR041551">
    <property type="entry name" value="RE_BsaWI"/>
</dbReference>
<dbReference type="EMBL" id="CYSA01000025">
    <property type="protein sequence ID" value="CUH66530.1"/>
    <property type="molecule type" value="Genomic_DNA"/>
</dbReference>
<gene>
    <name evidence="2" type="ORF">TG4357_02467</name>
</gene>
<dbReference type="CDD" id="cd22309">
    <property type="entry name" value="AgeI-like"/>
    <property type="match status" value="1"/>
</dbReference>